<organism evidence="1">
    <name type="scientific">Edafosvirus sp</name>
    <dbReference type="NCBI Taxonomy" id="2487765"/>
    <lineage>
        <taxon>Viruses</taxon>
        <taxon>Varidnaviria</taxon>
        <taxon>Bamfordvirae</taxon>
        <taxon>Nucleocytoviricota</taxon>
        <taxon>Megaviricetes</taxon>
        <taxon>Imitervirales</taxon>
        <taxon>Mimiviridae</taxon>
        <taxon>Klosneuvirinae</taxon>
    </lineage>
</organism>
<dbReference type="Gene3D" id="3.40.50.300">
    <property type="entry name" value="P-loop containing nucleotide triphosphate hydrolases"/>
    <property type="match status" value="1"/>
</dbReference>
<name>A0A3G4ZTJ8_9VIRU</name>
<dbReference type="InterPro" id="IPR048444">
    <property type="entry name" value="DNMK"/>
</dbReference>
<protein>
    <submittedName>
        <fullName evidence="1">Deoxynucleoside monophosphate kinase</fullName>
    </submittedName>
</protein>
<keyword evidence="1" id="KW-0808">Transferase</keyword>
<sequence length="204" mass="23893">MIIGICGKKYHGKNTISDYLVEKYNFREVTFSEPLKECCRILFGFSQEQLFGGKKEEIDPRWNTSPRKALQFFGTDVCRKYITNLLPDIDDNFWIKCIMVKINDILKENPQQNIVISDVRFQNEIDKLNEMTKMTTIKGYSIKVVRPTIQMIDEHESEKNIDKLAGVNYEIINDSTKNKLYDKIDKLMEEKILNNNKFGFACSH</sequence>
<gene>
    <name evidence="1" type="ORF">Edafosvirus7_17</name>
</gene>
<accession>A0A3G4ZTJ8</accession>
<dbReference type="InterPro" id="IPR027417">
    <property type="entry name" value="P-loop_NTPase"/>
</dbReference>
<evidence type="ECO:0000313" key="1">
    <source>
        <dbReference type="EMBL" id="AYV78225.1"/>
    </source>
</evidence>
<dbReference type="Pfam" id="PF21448">
    <property type="entry name" value="DNMK"/>
    <property type="match status" value="1"/>
</dbReference>
<keyword evidence="1" id="KW-0418">Kinase</keyword>
<dbReference type="GO" id="GO:0016301">
    <property type="term" value="F:kinase activity"/>
    <property type="evidence" value="ECO:0007669"/>
    <property type="project" value="UniProtKB-KW"/>
</dbReference>
<proteinExistence type="predicted"/>
<dbReference type="EMBL" id="MK072072">
    <property type="protein sequence ID" value="AYV78225.1"/>
    <property type="molecule type" value="Genomic_DNA"/>
</dbReference>
<dbReference type="SUPFAM" id="SSF52540">
    <property type="entry name" value="P-loop containing nucleoside triphosphate hydrolases"/>
    <property type="match status" value="1"/>
</dbReference>
<reference evidence="1" key="1">
    <citation type="submission" date="2018-10" db="EMBL/GenBank/DDBJ databases">
        <title>Hidden diversity of soil giant viruses.</title>
        <authorList>
            <person name="Schulz F."/>
            <person name="Alteio L."/>
            <person name="Goudeau D."/>
            <person name="Ryan E.M."/>
            <person name="Malmstrom R.R."/>
            <person name="Blanchard J."/>
            <person name="Woyke T."/>
        </authorList>
    </citation>
    <scope>NUCLEOTIDE SEQUENCE</scope>
    <source>
        <strain evidence="1">EDV1</strain>
    </source>
</reference>